<dbReference type="PANTHER" id="PTHR11236">
    <property type="entry name" value="AMINOBENZOATE/ANTHRANILATE SYNTHASE"/>
    <property type="match status" value="1"/>
</dbReference>
<gene>
    <name evidence="5" type="primary">pabB</name>
    <name evidence="5" type="ORF">COA71_05620</name>
</gene>
<dbReference type="InterPro" id="IPR005802">
    <property type="entry name" value="ADC_synth_comp_1"/>
</dbReference>
<dbReference type="SUPFAM" id="SSF56322">
    <property type="entry name" value="ADC synthase"/>
    <property type="match status" value="1"/>
</dbReference>
<evidence type="ECO:0000259" key="3">
    <source>
        <dbReference type="Pfam" id="PF00425"/>
    </source>
</evidence>
<sequence length="458" mass="50941">MINRTALPYPLSSVHLFQSLRHLKLPALLHSGLAGDKKTSRFDIVVADPSKLIRYQHGILKIESEGNSGESIEEIKTVEPILALAEHFPWQNNNVDARDDIPFCGGLLGYFSYEALHDLHKVSKKHNEGPGLPSILAGIYDWAIIVDHHKQSCTLAAQTDCKREKLEKIKHLLSNRTNLQGESFKITSAFNSNVSNQEYTQAFKKVMQYIQAGDCYQVNMSQCFQATCEGDSLQAFIKLQQQANAPFAAYIEDQNQAVLSFSPERFLQVKNKVAITQPIKGTRARHYDKAKDEKALNDLINSKKDKAENLMIVDLVRNDFGKVCRTGSVRVDALYEPQSFANVHHLVSSVSGELAQSKDVFNLLNACFPGGSITGAPKLRAMEIIAEVETAPRSVYCGSIAWINTNGDMDSNIAIRTLVRDHDQIYCWGGGGIVADSDAQLEYQESLDKISMFMDALS</sequence>
<dbReference type="Pfam" id="PF04715">
    <property type="entry name" value="Anth_synt_I_N"/>
    <property type="match status" value="1"/>
</dbReference>
<dbReference type="InterPro" id="IPR005801">
    <property type="entry name" value="ADC_synthase"/>
</dbReference>
<dbReference type="Pfam" id="PF00425">
    <property type="entry name" value="Chorismate_bind"/>
    <property type="match status" value="1"/>
</dbReference>
<name>A0A2A5CEZ2_9GAMM</name>
<reference evidence="6" key="1">
    <citation type="submission" date="2017-08" db="EMBL/GenBank/DDBJ databases">
        <title>A dynamic microbial community with high functional redundancy inhabits the cold, oxic subseafloor aquifer.</title>
        <authorList>
            <person name="Tully B.J."/>
            <person name="Wheat C.G."/>
            <person name="Glazer B.T."/>
            <person name="Huber J.A."/>
        </authorList>
    </citation>
    <scope>NUCLEOTIDE SEQUENCE [LARGE SCALE GENOMIC DNA]</scope>
</reference>
<dbReference type="EMBL" id="NVWI01000003">
    <property type="protein sequence ID" value="PCJ42071.1"/>
    <property type="molecule type" value="Genomic_DNA"/>
</dbReference>
<dbReference type="InterPro" id="IPR015890">
    <property type="entry name" value="Chorismate_C"/>
</dbReference>
<dbReference type="GO" id="GO:0009396">
    <property type="term" value="P:folic acid-containing compound biosynthetic process"/>
    <property type="evidence" value="ECO:0007669"/>
    <property type="project" value="InterPro"/>
</dbReference>
<feature type="domain" description="Chorismate-utilising enzyme C-terminal" evidence="3">
    <location>
        <begin position="196"/>
        <end position="449"/>
    </location>
</feature>
<evidence type="ECO:0000256" key="1">
    <source>
        <dbReference type="ARBA" id="ARBA00013139"/>
    </source>
</evidence>
<proteinExistence type="predicted"/>
<evidence type="ECO:0000256" key="2">
    <source>
        <dbReference type="ARBA" id="ARBA00022679"/>
    </source>
</evidence>
<dbReference type="Proteomes" id="UP000228987">
    <property type="component" value="Unassembled WGS sequence"/>
</dbReference>
<organism evidence="5 6">
    <name type="scientific">SAR86 cluster bacterium</name>
    <dbReference type="NCBI Taxonomy" id="2030880"/>
    <lineage>
        <taxon>Bacteria</taxon>
        <taxon>Pseudomonadati</taxon>
        <taxon>Pseudomonadota</taxon>
        <taxon>Gammaproteobacteria</taxon>
        <taxon>SAR86 cluster</taxon>
    </lineage>
</organism>
<dbReference type="PRINTS" id="PR00095">
    <property type="entry name" value="ANTSNTHASEI"/>
</dbReference>
<dbReference type="InterPro" id="IPR019999">
    <property type="entry name" value="Anth_synth_I-like"/>
</dbReference>
<dbReference type="NCBIfam" id="TIGR00553">
    <property type="entry name" value="pabB"/>
    <property type="match status" value="1"/>
</dbReference>
<feature type="domain" description="Anthranilate synthase component I N-terminal" evidence="4">
    <location>
        <begin position="13"/>
        <end position="155"/>
    </location>
</feature>
<evidence type="ECO:0000313" key="6">
    <source>
        <dbReference type="Proteomes" id="UP000228987"/>
    </source>
</evidence>
<protein>
    <recommendedName>
        <fullName evidence="1">aminodeoxychorismate synthase</fullName>
        <ecNumber evidence="1">2.6.1.85</ecNumber>
    </recommendedName>
</protein>
<comment type="caution">
    <text evidence="5">The sequence shown here is derived from an EMBL/GenBank/DDBJ whole genome shotgun (WGS) entry which is preliminary data.</text>
</comment>
<dbReference type="InterPro" id="IPR006805">
    <property type="entry name" value="Anth_synth_I_N"/>
</dbReference>
<dbReference type="GO" id="GO:0000162">
    <property type="term" value="P:L-tryptophan biosynthetic process"/>
    <property type="evidence" value="ECO:0007669"/>
    <property type="project" value="TreeGrafter"/>
</dbReference>
<accession>A0A2A5CEZ2</accession>
<dbReference type="EC" id="2.6.1.85" evidence="1"/>
<evidence type="ECO:0000313" key="5">
    <source>
        <dbReference type="EMBL" id="PCJ42071.1"/>
    </source>
</evidence>
<dbReference type="Gene3D" id="3.60.120.10">
    <property type="entry name" value="Anthranilate synthase"/>
    <property type="match status" value="1"/>
</dbReference>
<dbReference type="GO" id="GO:0046820">
    <property type="term" value="F:4-amino-4-deoxychorismate synthase activity"/>
    <property type="evidence" value="ECO:0007669"/>
    <property type="project" value="UniProtKB-EC"/>
</dbReference>
<dbReference type="AlphaFoldDB" id="A0A2A5CEZ2"/>
<keyword evidence="2" id="KW-0808">Transferase</keyword>
<evidence type="ECO:0000259" key="4">
    <source>
        <dbReference type="Pfam" id="PF04715"/>
    </source>
</evidence>
<dbReference type="PANTHER" id="PTHR11236:SF50">
    <property type="entry name" value="AMINODEOXYCHORISMATE SYNTHASE COMPONENT 1"/>
    <property type="match status" value="1"/>
</dbReference>